<evidence type="ECO:0000313" key="4">
    <source>
        <dbReference type="EMBL" id="CDR30649.1"/>
    </source>
</evidence>
<name>A0A061AB74_9MOLU</name>
<dbReference type="GO" id="GO:0009307">
    <property type="term" value="P:DNA restriction-modification system"/>
    <property type="evidence" value="ECO:0007669"/>
    <property type="project" value="InterPro"/>
</dbReference>
<evidence type="ECO:0000256" key="1">
    <source>
        <dbReference type="ARBA" id="ARBA00022603"/>
    </source>
</evidence>
<dbReference type="HOGENOM" id="CLU_034356_0_0_14"/>
<dbReference type="InterPro" id="IPR029063">
    <property type="entry name" value="SAM-dependent_MTases_sf"/>
</dbReference>
<protein>
    <submittedName>
        <fullName evidence="4">DNA adenine methyltransferase</fullName>
    </submittedName>
</protein>
<accession>A0A061AB74</accession>
<dbReference type="InParanoid" id="A0A061AB74"/>
<dbReference type="InterPro" id="IPR012327">
    <property type="entry name" value="MeTrfase_D12"/>
</dbReference>
<keyword evidence="2 4" id="KW-0808">Transferase</keyword>
<gene>
    <name evidence="4" type="primary">yhdJ</name>
    <name evidence="4" type="ORF">Aocu_05760</name>
</gene>
<dbReference type="AlphaFoldDB" id="A0A061AB74"/>
<keyword evidence="1 4" id="KW-0489">Methyltransferase</keyword>
<organism evidence="4 5">
    <name type="scientific">Acholeplasma oculi</name>
    <dbReference type="NCBI Taxonomy" id="35623"/>
    <lineage>
        <taxon>Bacteria</taxon>
        <taxon>Bacillati</taxon>
        <taxon>Mycoplasmatota</taxon>
        <taxon>Mollicutes</taxon>
        <taxon>Acholeplasmatales</taxon>
        <taxon>Acholeplasmataceae</taxon>
        <taxon>Acholeplasma</taxon>
    </lineage>
</organism>
<dbReference type="Proteomes" id="UP000032434">
    <property type="component" value="Chromosome 1"/>
</dbReference>
<sequence length="358" mass="41204">MGNKRNLLSSINQVIIDILNSEYQGVNREEIVMADLFSGSGVVARMMKTYAGKLHVNDFEEYSEIINQCYLTNKNDFNEGKFDDLLEKVLNYKKVKNGIIRSNYSPKDDRNIVKDDRCFYTNDNAIRIDTYRRAIDKIVPNEMKKFFLAPLLYKASVHVNTGGMFKGFYKDKETKIGKFGGTNSDSLKRILGKITIEKPILSDFDSEVYIYKRDTNELIRDLPKIDIAYIDSPYNQHSYGSNYFMLNLILSNKMPDVEVSRVSGIPSNWKSSNYCKKSEALSSMEDLVRNLNASWILISYNSEGIISYSQMTEMLKKYGSLEPKEAIDIDYSKLKSGRSDKQIVKKNKEYIFVLKKGI</sequence>
<dbReference type="SUPFAM" id="SSF53335">
    <property type="entry name" value="S-adenosyl-L-methionine-dependent methyltransferases"/>
    <property type="match status" value="1"/>
</dbReference>
<proteinExistence type="predicted"/>
<dbReference type="PATRIC" id="fig|35623.3.peg.576"/>
<dbReference type="REBASE" id="87945">
    <property type="entry name" value="M.Aoc19LORF5760P"/>
</dbReference>
<evidence type="ECO:0000256" key="2">
    <source>
        <dbReference type="ARBA" id="ARBA00022679"/>
    </source>
</evidence>
<dbReference type="KEGG" id="aoc:Aocu_05760"/>
<dbReference type="GO" id="GO:0032259">
    <property type="term" value="P:methylation"/>
    <property type="evidence" value="ECO:0007669"/>
    <property type="project" value="UniProtKB-KW"/>
</dbReference>
<keyword evidence="3" id="KW-0949">S-adenosyl-L-methionine</keyword>
<reference evidence="5" key="1">
    <citation type="submission" date="2014-05" db="EMBL/GenBank/DDBJ databases">
        <authorList>
            <person name="Kube M."/>
        </authorList>
    </citation>
    <scope>NUCLEOTIDE SEQUENCE [LARGE SCALE GENOMIC DNA]</scope>
</reference>
<dbReference type="Pfam" id="PF02086">
    <property type="entry name" value="MethyltransfD12"/>
    <property type="match status" value="1"/>
</dbReference>
<dbReference type="GO" id="GO:0009007">
    <property type="term" value="F:site-specific DNA-methyltransferase (adenine-specific) activity"/>
    <property type="evidence" value="ECO:0007669"/>
    <property type="project" value="UniProtKB-EC"/>
</dbReference>
<keyword evidence="5" id="KW-1185">Reference proteome</keyword>
<evidence type="ECO:0000313" key="5">
    <source>
        <dbReference type="Proteomes" id="UP000032434"/>
    </source>
</evidence>
<dbReference type="STRING" id="35623.Aocu_05760"/>
<dbReference type="EMBL" id="LK028559">
    <property type="protein sequence ID" value="CDR30649.1"/>
    <property type="molecule type" value="Genomic_DNA"/>
</dbReference>
<evidence type="ECO:0000256" key="3">
    <source>
        <dbReference type="ARBA" id="ARBA00022691"/>
    </source>
</evidence>